<evidence type="ECO:0000256" key="7">
    <source>
        <dbReference type="ARBA" id="ARBA00023015"/>
    </source>
</evidence>
<feature type="domain" description="C2H2-type" evidence="12">
    <location>
        <begin position="442"/>
        <end position="469"/>
    </location>
</feature>
<evidence type="ECO:0000256" key="9">
    <source>
        <dbReference type="ARBA" id="ARBA00023163"/>
    </source>
</evidence>
<sequence length="598" mass="67474">MDGMINDDFFTLPLVLEAPDVSQSINMINCNGWQFEVAKDQPLVILDNGDLALQNMSDSLLLSTSSCPNRIDSPQNIEHKVEDSEIGDVATKNKVDEEMTLNLGSNEDLMNELVETLVMYKCKLCPFKTSEKNSLSTHLESIHLKNVKKEDVIVNVGLKLEDTSGHNSTVREEQMVYVCGNCSEAFATYGECRIHMALIHKIMMGNVKSEDMKAELFNTNFIKNQVKEEENSIVSNIKVVPSKKSQLTKCHEKKLKYVCPVSGCQVKLSSREFLEKHKLCHTPDSQDLTCIECSLSFPKWIRCAHHLWKSHSVDVDLYACSNCSYKTPYKMKLTEHCMIHSSNKNFTCNVCGKNFKQGSQLRNHEVSHLKGGENEDKLPNWIRRRECDQCGKTFCDSKALKKHVKAVHSKLKPYSCQVCGHCSATKNMLRIHLRQHSGDKPFACPACSYSTGDHNSLRRHWMRHTGVRPYRCPHCPYSAIQSCSLKSHLFRQHPGLPGVFSCNQCTFVSVSETALQHHIRTHTTKMRKNDDNGSNHSIHNNNSVHFNGANNVNGSAVSTVDEDDESNHFFENEPMVTDTGGITIPADQPCLTTSYLDI</sequence>
<keyword evidence="6" id="KW-0862">Zinc</keyword>
<dbReference type="PROSITE" id="PS00028">
    <property type="entry name" value="ZINC_FINGER_C2H2_1"/>
    <property type="match status" value="4"/>
</dbReference>
<dbReference type="PANTHER" id="PTHR24379:SF121">
    <property type="entry name" value="C2H2-TYPE DOMAIN-CONTAINING PROTEIN"/>
    <property type="match status" value="1"/>
</dbReference>
<comment type="subcellular location">
    <subcellularLocation>
        <location evidence="1">Nucleus</location>
    </subcellularLocation>
</comment>
<dbReference type="FunFam" id="3.30.160.60:FF:000075">
    <property type="entry name" value="Putative zinc finger protein 536"/>
    <property type="match status" value="1"/>
</dbReference>
<dbReference type="GO" id="GO:0005634">
    <property type="term" value="C:nucleus"/>
    <property type="evidence" value="ECO:0007669"/>
    <property type="project" value="UniProtKB-SubCell"/>
</dbReference>
<evidence type="ECO:0000256" key="10">
    <source>
        <dbReference type="ARBA" id="ARBA00023242"/>
    </source>
</evidence>
<dbReference type="SMART" id="SM00355">
    <property type="entry name" value="ZnF_C2H2"/>
    <property type="match status" value="11"/>
</dbReference>
<dbReference type="AlphaFoldDB" id="A0A0V0G6W8"/>
<dbReference type="FunFam" id="3.30.160.60:FF:000145">
    <property type="entry name" value="Zinc finger protein 574"/>
    <property type="match status" value="1"/>
</dbReference>
<evidence type="ECO:0000259" key="12">
    <source>
        <dbReference type="PROSITE" id="PS50157"/>
    </source>
</evidence>
<accession>A0A0V0G6W8</accession>
<evidence type="ECO:0000256" key="4">
    <source>
        <dbReference type="ARBA" id="ARBA00022737"/>
    </source>
</evidence>
<keyword evidence="4" id="KW-0677">Repeat</keyword>
<evidence type="ECO:0000256" key="6">
    <source>
        <dbReference type="ARBA" id="ARBA00022833"/>
    </source>
</evidence>
<keyword evidence="3" id="KW-0479">Metal-binding</keyword>
<evidence type="ECO:0000313" key="13">
    <source>
        <dbReference type="EMBL" id="JAP03758.1"/>
    </source>
</evidence>
<dbReference type="EMBL" id="GECL01002366">
    <property type="protein sequence ID" value="JAP03758.1"/>
    <property type="molecule type" value="Transcribed_RNA"/>
</dbReference>
<feature type="domain" description="C2H2-type" evidence="12">
    <location>
        <begin position="385"/>
        <end position="413"/>
    </location>
</feature>
<evidence type="ECO:0000256" key="11">
    <source>
        <dbReference type="PROSITE-ProRule" id="PRU00042"/>
    </source>
</evidence>
<dbReference type="PANTHER" id="PTHR24379">
    <property type="entry name" value="KRAB AND ZINC FINGER DOMAIN-CONTAINING"/>
    <property type="match status" value="1"/>
</dbReference>
<feature type="domain" description="C2H2-type" evidence="12">
    <location>
        <begin position="318"/>
        <end position="345"/>
    </location>
</feature>
<comment type="similarity">
    <text evidence="2">Belongs to the krueppel C2H2-type zinc-finger protein family.</text>
</comment>
<evidence type="ECO:0000256" key="3">
    <source>
        <dbReference type="ARBA" id="ARBA00022723"/>
    </source>
</evidence>
<reference evidence="13" key="1">
    <citation type="journal article" date="2018" name="J. Proteomics">
        <title>Exploring the molecular complexity of Triatoma dimidiata sialome.</title>
        <authorList>
            <person name="Santiago P.B."/>
            <person name="de Araujo C.N."/>
            <person name="Charneau S."/>
            <person name="Bastos I.M.D."/>
            <person name="Assumpcao T.C.F."/>
            <person name="Queiroz R.M.L."/>
            <person name="Praca Y.R."/>
            <person name="Cordeiro T.M."/>
            <person name="Garcia C.H.S."/>
            <person name="da Silva I.G."/>
            <person name="Raiol T."/>
            <person name="Motta F.N."/>
            <person name="de Araujo Oliveira J.V."/>
            <person name="de Sousa M.V."/>
            <person name="Ribeiro J.M.C."/>
            <person name="de Santana J.M."/>
        </authorList>
    </citation>
    <scope>NUCLEOTIDE SEQUENCE</scope>
    <source>
        <strain evidence="13">Santander</strain>
        <tissue evidence="13">Salivary glands</tissue>
    </source>
</reference>
<feature type="domain" description="C2H2-type" evidence="12">
    <location>
        <begin position="346"/>
        <end position="368"/>
    </location>
</feature>
<name>A0A0V0G6W8_TRIDM</name>
<keyword evidence="10" id="KW-0539">Nucleus</keyword>
<protein>
    <recommendedName>
        <fullName evidence="12">C2H2-type domain-containing protein</fullName>
    </recommendedName>
</protein>
<keyword evidence="9" id="KW-0804">Transcription</keyword>
<evidence type="ECO:0000256" key="2">
    <source>
        <dbReference type="ARBA" id="ARBA00006991"/>
    </source>
</evidence>
<proteinExistence type="inferred from homology"/>
<dbReference type="SUPFAM" id="SSF57667">
    <property type="entry name" value="beta-beta-alpha zinc fingers"/>
    <property type="match status" value="4"/>
</dbReference>
<dbReference type="GO" id="GO:0003677">
    <property type="term" value="F:DNA binding"/>
    <property type="evidence" value="ECO:0007669"/>
    <property type="project" value="UniProtKB-KW"/>
</dbReference>
<dbReference type="InterPro" id="IPR013087">
    <property type="entry name" value="Znf_C2H2_type"/>
</dbReference>
<feature type="domain" description="C2H2-type" evidence="12">
    <location>
        <begin position="500"/>
        <end position="527"/>
    </location>
</feature>
<dbReference type="InterPro" id="IPR036236">
    <property type="entry name" value="Znf_C2H2_sf"/>
</dbReference>
<feature type="domain" description="C2H2-type" evidence="12">
    <location>
        <begin position="414"/>
        <end position="441"/>
    </location>
</feature>
<keyword evidence="5 11" id="KW-0863">Zinc-finger</keyword>
<evidence type="ECO:0000256" key="1">
    <source>
        <dbReference type="ARBA" id="ARBA00004123"/>
    </source>
</evidence>
<keyword evidence="8" id="KW-0238">DNA-binding</keyword>
<evidence type="ECO:0000256" key="8">
    <source>
        <dbReference type="ARBA" id="ARBA00023125"/>
    </source>
</evidence>
<dbReference type="Pfam" id="PF13894">
    <property type="entry name" value="zf-C2H2_4"/>
    <property type="match status" value="1"/>
</dbReference>
<organism evidence="13">
    <name type="scientific">Triatoma dimidiata</name>
    <name type="common">Kissing bug</name>
    <name type="synonym">Meccus dimidiatus</name>
    <dbReference type="NCBI Taxonomy" id="72491"/>
    <lineage>
        <taxon>Eukaryota</taxon>
        <taxon>Metazoa</taxon>
        <taxon>Ecdysozoa</taxon>
        <taxon>Arthropoda</taxon>
        <taxon>Hexapoda</taxon>
        <taxon>Insecta</taxon>
        <taxon>Pterygota</taxon>
        <taxon>Neoptera</taxon>
        <taxon>Paraneoptera</taxon>
        <taxon>Hemiptera</taxon>
        <taxon>Heteroptera</taxon>
        <taxon>Panheteroptera</taxon>
        <taxon>Cimicomorpha</taxon>
        <taxon>Reduviidae</taxon>
        <taxon>Triatominae</taxon>
        <taxon>Triatoma</taxon>
    </lineage>
</organism>
<dbReference type="GO" id="GO:0008270">
    <property type="term" value="F:zinc ion binding"/>
    <property type="evidence" value="ECO:0007669"/>
    <property type="project" value="UniProtKB-KW"/>
</dbReference>
<evidence type="ECO:0000256" key="5">
    <source>
        <dbReference type="ARBA" id="ARBA00022771"/>
    </source>
</evidence>
<dbReference type="Pfam" id="PF00096">
    <property type="entry name" value="zf-C2H2"/>
    <property type="match status" value="1"/>
</dbReference>
<keyword evidence="7" id="KW-0805">Transcription regulation</keyword>
<dbReference type="PROSITE" id="PS50157">
    <property type="entry name" value="ZINC_FINGER_C2H2_2"/>
    <property type="match status" value="6"/>
</dbReference>
<dbReference type="Gene3D" id="3.30.160.60">
    <property type="entry name" value="Classic Zinc Finger"/>
    <property type="match status" value="6"/>
</dbReference>